<dbReference type="InterPro" id="IPR010982">
    <property type="entry name" value="Lambda_DNA-bd_dom_sf"/>
</dbReference>
<dbReference type="Gene3D" id="1.10.260.40">
    <property type="entry name" value="lambda repressor-like DNA-binding domains"/>
    <property type="match status" value="1"/>
</dbReference>
<organism evidence="3 4">
    <name type="scientific">Sphingomonas echinoides</name>
    <dbReference type="NCBI Taxonomy" id="59803"/>
    <lineage>
        <taxon>Bacteria</taxon>
        <taxon>Pseudomonadati</taxon>
        <taxon>Pseudomonadota</taxon>
        <taxon>Alphaproteobacteria</taxon>
        <taxon>Sphingomonadales</taxon>
        <taxon>Sphingomonadaceae</taxon>
        <taxon>Sphingomonas</taxon>
    </lineage>
</organism>
<dbReference type="RefSeq" id="WP_010403019.1">
    <property type="nucleotide sequence ID" value="NZ_JAWXXV010000001.1"/>
</dbReference>
<evidence type="ECO:0000313" key="3">
    <source>
        <dbReference type="EMBL" id="MDX5984675.1"/>
    </source>
</evidence>
<evidence type="ECO:0000313" key="4">
    <source>
        <dbReference type="Proteomes" id="UP001279660"/>
    </source>
</evidence>
<dbReference type="EMBL" id="JAWXXV010000001">
    <property type="protein sequence ID" value="MDX5984675.1"/>
    <property type="molecule type" value="Genomic_DNA"/>
</dbReference>
<dbReference type="SUPFAM" id="SSF47413">
    <property type="entry name" value="lambda repressor-like DNA-binding domains"/>
    <property type="match status" value="1"/>
</dbReference>
<gene>
    <name evidence="3" type="ORF">SIL82_10410</name>
</gene>
<feature type="domain" description="HTH cro/C1-type" evidence="2">
    <location>
        <begin position="7"/>
        <end position="60"/>
    </location>
</feature>
<dbReference type="Proteomes" id="UP001279660">
    <property type="component" value="Unassembled WGS sequence"/>
</dbReference>
<comment type="caution">
    <text evidence="3">The sequence shown here is derived from an EMBL/GenBank/DDBJ whole genome shotgun (WGS) entry which is preliminary data.</text>
</comment>
<dbReference type="CDD" id="cd00093">
    <property type="entry name" value="HTH_XRE"/>
    <property type="match status" value="1"/>
</dbReference>
<dbReference type="SMART" id="SM00530">
    <property type="entry name" value="HTH_XRE"/>
    <property type="match status" value="1"/>
</dbReference>
<dbReference type="InterPro" id="IPR001387">
    <property type="entry name" value="Cro/C1-type_HTH"/>
</dbReference>
<evidence type="ECO:0000256" key="1">
    <source>
        <dbReference type="SAM" id="MobiDB-lite"/>
    </source>
</evidence>
<protein>
    <submittedName>
        <fullName evidence="3">Helix-turn-helix transcriptional regulator</fullName>
    </submittedName>
</protein>
<evidence type="ECO:0000259" key="2">
    <source>
        <dbReference type="PROSITE" id="PS50943"/>
    </source>
</evidence>
<dbReference type="Pfam" id="PF01381">
    <property type="entry name" value="HTH_3"/>
    <property type="match status" value="1"/>
</dbReference>
<name>A0ABU4PRT8_9SPHN</name>
<sequence>MTLGARIEERIKVLRLSQSELARRAKVPQTTINSLIRGSRRTTPHLLRLARELSTTPAYLTGETDDPEADAPTLPALDFETRELLDDVADMDPADRRAIAQIARSLTRRVPTGREGPATLHAPATSYRGPPVSENALGQMIEGLLRAVDLTAPVPELARELAELWPTAIAQVQGPLYALDDETSAAPAKSPATLASAGRAPR</sequence>
<keyword evidence="4" id="KW-1185">Reference proteome</keyword>
<feature type="region of interest" description="Disordered" evidence="1">
    <location>
        <begin position="110"/>
        <end position="130"/>
    </location>
</feature>
<feature type="region of interest" description="Disordered" evidence="1">
    <location>
        <begin position="182"/>
        <end position="202"/>
    </location>
</feature>
<reference evidence="3 4" key="1">
    <citation type="submission" date="2023-11" db="EMBL/GenBank/DDBJ databases">
        <title>MicrobeMod: A computational toolkit for identifying prokaryotic methylation and restriction-modification with nanopore sequencing.</title>
        <authorList>
            <person name="Crits-Christoph A."/>
            <person name="Kang S.C."/>
            <person name="Lee H."/>
            <person name="Ostrov N."/>
        </authorList>
    </citation>
    <scope>NUCLEOTIDE SEQUENCE [LARGE SCALE GENOMIC DNA]</scope>
    <source>
        <strain evidence="3 4">ATCC 14820</strain>
    </source>
</reference>
<accession>A0ABU4PRT8</accession>
<proteinExistence type="predicted"/>
<dbReference type="PROSITE" id="PS50943">
    <property type="entry name" value="HTH_CROC1"/>
    <property type="match status" value="1"/>
</dbReference>